<keyword evidence="2" id="KW-1185">Reference proteome</keyword>
<sequence length="69" mass="7874">MGTCSVRAEQRRDGGNHAAVLCIHNIRRCRKPRQEGLIPFDRDKRHQRAVRVRYARGALNGRVEEAHAG</sequence>
<protein>
    <submittedName>
        <fullName evidence="1">Uncharacterized protein</fullName>
    </submittedName>
</protein>
<gene>
    <name evidence="1" type="ORF">PCON_02031</name>
</gene>
<evidence type="ECO:0000313" key="1">
    <source>
        <dbReference type="EMBL" id="CCX15614.1"/>
    </source>
</evidence>
<organism evidence="1 2">
    <name type="scientific">Pyronema omphalodes (strain CBS 100304)</name>
    <name type="common">Pyronema confluens</name>
    <dbReference type="NCBI Taxonomy" id="1076935"/>
    <lineage>
        <taxon>Eukaryota</taxon>
        <taxon>Fungi</taxon>
        <taxon>Dikarya</taxon>
        <taxon>Ascomycota</taxon>
        <taxon>Pezizomycotina</taxon>
        <taxon>Pezizomycetes</taxon>
        <taxon>Pezizales</taxon>
        <taxon>Pyronemataceae</taxon>
        <taxon>Pyronema</taxon>
    </lineage>
</organism>
<reference evidence="1 2" key="1">
    <citation type="journal article" date="2013" name="PLoS Genet.">
        <title>The genome and development-dependent transcriptomes of Pyronema confluens: a window into fungal evolution.</title>
        <authorList>
            <person name="Traeger S."/>
            <person name="Altegoer F."/>
            <person name="Freitag M."/>
            <person name="Gabaldon T."/>
            <person name="Kempken F."/>
            <person name="Kumar A."/>
            <person name="Marcet-Houben M."/>
            <person name="Poggeler S."/>
            <person name="Stajich J.E."/>
            <person name="Nowrousian M."/>
        </authorList>
    </citation>
    <scope>NUCLEOTIDE SEQUENCE [LARGE SCALE GENOMIC DNA]</scope>
    <source>
        <strain evidence="2">CBS 100304</strain>
        <tissue evidence="1">Vegetative mycelium</tissue>
    </source>
</reference>
<dbReference type="Proteomes" id="UP000018144">
    <property type="component" value="Unassembled WGS sequence"/>
</dbReference>
<dbReference type="AlphaFoldDB" id="U4LN15"/>
<accession>U4LN15</accession>
<dbReference type="EMBL" id="HF936243">
    <property type="protein sequence ID" value="CCX15614.1"/>
    <property type="molecule type" value="Genomic_DNA"/>
</dbReference>
<evidence type="ECO:0000313" key="2">
    <source>
        <dbReference type="Proteomes" id="UP000018144"/>
    </source>
</evidence>
<name>U4LN15_PYROM</name>
<proteinExistence type="predicted"/>